<reference evidence="17 18" key="1">
    <citation type="journal article" date="2014" name="Nature">
        <title>An environmental bacterial taxon with a large and distinct metabolic repertoire.</title>
        <authorList>
            <person name="Wilson M.C."/>
            <person name="Mori T."/>
            <person name="Ruckert C."/>
            <person name="Uria A.R."/>
            <person name="Helf M.J."/>
            <person name="Takada K."/>
            <person name="Gernert C."/>
            <person name="Steffens U.A."/>
            <person name="Heycke N."/>
            <person name="Schmitt S."/>
            <person name="Rinke C."/>
            <person name="Helfrich E.J."/>
            <person name="Brachmann A.O."/>
            <person name="Gurgui C."/>
            <person name="Wakimoto T."/>
            <person name="Kracht M."/>
            <person name="Crusemann M."/>
            <person name="Hentschel U."/>
            <person name="Abe I."/>
            <person name="Matsunaga S."/>
            <person name="Kalinowski J."/>
            <person name="Takeyama H."/>
            <person name="Piel J."/>
        </authorList>
    </citation>
    <scope>NUCLEOTIDE SEQUENCE [LARGE SCALE GENOMIC DNA]</scope>
    <source>
        <strain evidence="18">TSY1</strain>
    </source>
</reference>
<comment type="subcellular location">
    <subcellularLocation>
        <location evidence="1 14">Cell membrane</location>
        <topology evidence="1 14">Multi-pass membrane protein</topology>
    </subcellularLocation>
</comment>
<dbReference type="PATRIC" id="fig|1429438.4.peg.6159"/>
<dbReference type="PROSITE" id="PS50253">
    <property type="entry name" value="COX3"/>
    <property type="match status" value="1"/>
</dbReference>
<evidence type="ECO:0000256" key="8">
    <source>
        <dbReference type="ARBA" id="ARBA00023136"/>
    </source>
</evidence>
<dbReference type="InterPro" id="IPR024791">
    <property type="entry name" value="Cyt_c/ubiquinol_Oxase_su3"/>
</dbReference>
<feature type="transmembrane region" description="Helical" evidence="15">
    <location>
        <begin position="68"/>
        <end position="86"/>
    </location>
</feature>
<sequence>MSMNQAVAVEHHEAATSTGLPHRKLMMWAFLGSDCMFFGTLLATYLIYHGRSLQGPYPLDVFSLELTTLSTFVLLMSSLTMVLALVSIQRDQLRTFRFWNLMTILFGVTFLGFQVYEFAHFAHEGLRLQGSLFGSSFYTLTGMHGIHVTIGVIWLISMQVYAFRGGVTAERALDVEIAGLYWHFVDIVWIAIFTVVYLMEFIA</sequence>
<dbReference type="PANTHER" id="PTHR11403:SF2">
    <property type="entry name" value="CYTOCHROME BO(3) UBIQUINOL OXIDASE SUBUNIT 3"/>
    <property type="match status" value="1"/>
</dbReference>
<dbReference type="InterPro" id="IPR000298">
    <property type="entry name" value="Cyt_c_oxidase-like_su3"/>
</dbReference>
<evidence type="ECO:0000256" key="13">
    <source>
        <dbReference type="ARBA" id="ARBA00032717"/>
    </source>
</evidence>
<evidence type="ECO:0000256" key="1">
    <source>
        <dbReference type="ARBA" id="ARBA00004651"/>
    </source>
</evidence>
<keyword evidence="18" id="KW-1185">Reference proteome</keyword>
<evidence type="ECO:0000313" key="18">
    <source>
        <dbReference type="Proteomes" id="UP000019141"/>
    </source>
</evidence>
<dbReference type="GO" id="GO:0019646">
    <property type="term" value="P:aerobic electron transport chain"/>
    <property type="evidence" value="ECO:0007669"/>
    <property type="project" value="InterPro"/>
</dbReference>
<evidence type="ECO:0000256" key="11">
    <source>
        <dbReference type="ARBA" id="ARBA00031884"/>
    </source>
</evidence>
<dbReference type="Pfam" id="PF00510">
    <property type="entry name" value="COX3"/>
    <property type="match status" value="1"/>
</dbReference>
<dbReference type="GO" id="GO:0004129">
    <property type="term" value="F:cytochrome-c oxidase activity"/>
    <property type="evidence" value="ECO:0007669"/>
    <property type="project" value="InterPro"/>
</dbReference>
<feature type="transmembrane region" description="Helical" evidence="15">
    <location>
        <begin position="25"/>
        <end position="48"/>
    </location>
</feature>
<evidence type="ECO:0000256" key="10">
    <source>
        <dbReference type="ARBA" id="ARBA00030072"/>
    </source>
</evidence>
<feature type="transmembrane region" description="Helical" evidence="15">
    <location>
        <begin position="177"/>
        <end position="199"/>
    </location>
</feature>
<dbReference type="GO" id="GO:0005886">
    <property type="term" value="C:plasma membrane"/>
    <property type="evidence" value="ECO:0007669"/>
    <property type="project" value="UniProtKB-SubCell"/>
</dbReference>
<evidence type="ECO:0000256" key="5">
    <source>
        <dbReference type="ARBA" id="ARBA00022475"/>
    </source>
</evidence>
<dbReference type="FunFam" id="1.20.120.80:FF:000001">
    <property type="entry name" value="Cytochrome (Ubi)quinol oxidase subunit III"/>
    <property type="match status" value="1"/>
</dbReference>
<comment type="caution">
    <text evidence="17">The sequence shown here is derived from an EMBL/GenBank/DDBJ whole genome shotgun (WGS) entry which is preliminary data.</text>
</comment>
<evidence type="ECO:0000256" key="12">
    <source>
        <dbReference type="ARBA" id="ARBA00032189"/>
    </source>
</evidence>
<dbReference type="PANTHER" id="PTHR11403">
    <property type="entry name" value="CYTOCHROME C OXIDASE SUBUNIT III"/>
    <property type="match status" value="1"/>
</dbReference>
<dbReference type="EMBL" id="AZHW01000972">
    <property type="protein sequence ID" value="ETW94993.1"/>
    <property type="molecule type" value="Genomic_DNA"/>
</dbReference>
<dbReference type="SUPFAM" id="SSF81452">
    <property type="entry name" value="Cytochrome c oxidase subunit III-like"/>
    <property type="match status" value="1"/>
</dbReference>
<accession>W4LA66</accession>
<dbReference type="InterPro" id="IPR013833">
    <property type="entry name" value="Cyt_c_oxidase_su3_a-hlx"/>
</dbReference>
<organism evidence="17 18">
    <name type="scientific">Entotheonella factor</name>
    <dbReference type="NCBI Taxonomy" id="1429438"/>
    <lineage>
        <taxon>Bacteria</taxon>
        <taxon>Pseudomonadati</taxon>
        <taxon>Nitrospinota/Tectimicrobiota group</taxon>
        <taxon>Candidatus Tectimicrobiota</taxon>
        <taxon>Candidatus Entotheonellia</taxon>
        <taxon>Candidatus Entotheonellales</taxon>
        <taxon>Candidatus Entotheonellaceae</taxon>
        <taxon>Candidatus Entotheonella</taxon>
    </lineage>
</organism>
<feature type="transmembrane region" description="Helical" evidence="15">
    <location>
        <begin position="98"/>
        <end position="116"/>
    </location>
</feature>
<evidence type="ECO:0000256" key="14">
    <source>
        <dbReference type="RuleBase" id="RU003376"/>
    </source>
</evidence>
<evidence type="ECO:0000256" key="15">
    <source>
        <dbReference type="SAM" id="Phobius"/>
    </source>
</evidence>
<protein>
    <recommendedName>
        <fullName evidence="4">Cytochrome bo(3) ubiquinol oxidase subunit 3</fullName>
    </recommendedName>
    <alternativeName>
        <fullName evidence="12">Cytochrome o ubiquinol oxidase subunit 3</fullName>
    </alternativeName>
    <alternativeName>
        <fullName evidence="10">Oxidase bo(3) subunit 3</fullName>
    </alternativeName>
    <alternativeName>
        <fullName evidence="13">Ubiquinol oxidase polypeptide III</fullName>
    </alternativeName>
    <alternativeName>
        <fullName evidence="11">Ubiquinol oxidase subunit 3</fullName>
    </alternativeName>
</protein>
<comment type="function">
    <text evidence="9">Cytochrome bo(3) ubiquinol terminal oxidase is the component of the aerobic respiratory chain of E.coli that predominates when cells are grown at high aeration. Has proton pump activity across the membrane in addition to electron transfer, pumping 2 protons/electron.</text>
</comment>
<dbReference type="Gene3D" id="1.20.120.80">
    <property type="entry name" value="Cytochrome c oxidase, subunit III, four-helix bundle"/>
    <property type="match status" value="1"/>
</dbReference>
<evidence type="ECO:0000256" key="2">
    <source>
        <dbReference type="ARBA" id="ARBA00010581"/>
    </source>
</evidence>
<evidence type="ECO:0000259" key="16">
    <source>
        <dbReference type="PROSITE" id="PS50253"/>
    </source>
</evidence>
<feature type="domain" description="Heme-copper oxidase subunit III family profile" evidence="16">
    <location>
        <begin position="24"/>
        <end position="201"/>
    </location>
</feature>
<keyword evidence="5" id="KW-1003">Cell membrane</keyword>
<dbReference type="AlphaFoldDB" id="W4LA66"/>
<keyword evidence="8 15" id="KW-0472">Membrane</keyword>
<dbReference type="InterPro" id="IPR035973">
    <property type="entry name" value="Cyt_c_oxidase_su3-like_sf"/>
</dbReference>
<keyword evidence="7 15" id="KW-1133">Transmembrane helix</keyword>
<evidence type="ECO:0000313" key="17">
    <source>
        <dbReference type="EMBL" id="ETW94993.1"/>
    </source>
</evidence>
<feature type="transmembrane region" description="Helical" evidence="15">
    <location>
        <begin position="136"/>
        <end position="156"/>
    </location>
</feature>
<dbReference type="Proteomes" id="UP000019141">
    <property type="component" value="Unassembled WGS sequence"/>
</dbReference>
<evidence type="ECO:0000256" key="4">
    <source>
        <dbReference type="ARBA" id="ARBA00014687"/>
    </source>
</evidence>
<proteinExistence type="inferred from homology"/>
<dbReference type="HOGENOM" id="CLU_044071_3_0_7"/>
<comment type="similarity">
    <text evidence="2 14">Belongs to the cytochrome c oxidase subunit 3 family.</text>
</comment>
<name>W4LA66_ENTF1</name>
<evidence type="ECO:0000256" key="9">
    <source>
        <dbReference type="ARBA" id="ARBA00025694"/>
    </source>
</evidence>
<keyword evidence="6 14" id="KW-0812">Transmembrane</keyword>
<comment type="subunit">
    <text evidence="3">Heterooctamer of two A chains, two B chains, two C chains and two D chains.</text>
</comment>
<evidence type="ECO:0000256" key="7">
    <source>
        <dbReference type="ARBA" id="ARBA00022989"/>
    </source>
</evidence>
<evidence type="ECO:0000256" key="3">
    <source>
        <dbReference type="ARBA" id="ARBA00011700"/>
    </source>
</evidence>
<evidence type="ECO:0000256" key="6">
    <source>
        <dbReference type="ARBA" id="ARBA00022692"/>
    </source>
</evidence>
<gene>
    <name evidence="17" type="ORF">ETSY1_32480</name>
</gene>